<evidence type="ECO:0000313" key="1">
    <source>
        <dbReference type="EMBL" id="RRO11440.1"/>
    </source>
</evidence>
<dbReference type="SUPFAM" id="SSF88659">
    <property type="entry name" value="Sigma3 and sigma4 domains of RNA polymerase sigma factors"/>
    <property type="match status" value="1"/>
</dbReference>
<dbReference type="EMBL" id="QHJW02000006">
    <property type="protein sequence ID" value="RRO11440.1"/>
    <property type="molecule type" value="Genomic_DNA"/>
</dbReference>
<name>A0A426JE64_9GAMM</name>
<reference evidence="1" key="1">
    <citation type="submission" date="2018-11" db="EMBL/GenBank/DDBJ databases">
        <title>Draft genome sequences of proposed Pectobacterium aquaticum sp. nov. isolated in France from fresh water.</title>
        <authorList>
            <person name="Pedron J."/>
            <person name="Barny M.A."/>
        </authorList>
    </citation>
    <scope>NUCLEOTIDE SEQUENCE [LARGE SCALE GENOMIC DNA]</scope>
    <source>
        <strain evidence="1">A35-S23-M15</strain>
    </source>
</reference>
<evidence type="ECO:0000313" key="2">
    <source>
        <dbReference type="Proteomes" id="UP000256817"/>
    </source>
</evidence>
<comment type="caution">
    <text evidence="1">The sequence shown here is derived from an EMBL/GenBank/DDBJ whole genome shotgun (WGS) entry which is preliminary data.</text>
</comment>
<dbReference type="InterPro" id="IPR013324">
    <property type="entry name" value="RNA_pol_sigma_r3/r4-like"/>
</dbReference>
<keyword evidence="2" id="KW-1185">Reference proteome</keyword>
<gene>
    <name evidence="1" type="ORF">DMB85_003835</name>
</gene>
<proteinExistence type="predicted"/>
<dbReference type="Proteomes" id="UP000256817">
    <property type="component" value="Unassembled WGS sequence"/>
</dbReference>
<dbReference type="InterPro" id="IPR036388">
    <property type="entry name" value="WH-like_DNA-bd_sf"/>
</dbReference>
<dbReference type="RefSeq" id="WP_116237649.1">
    <property type="nucleotide sequence ID" value="NZ_QHJW02000006.1"/>
</dbReference>
<protein>
    <submittedName>
        <fullName evidence="1">Uncharacterized protein</fullName>
    </submittedName>
</protein>
<organism evidence="1 2">
    <name type="scientific">Pectobacterium aquaticum</name>
    <dbReference type="NCBI Taxonomy" id="2204145"/>
    <lineage>
        <taxon>Bacteria</taxon>
        <taxon>Pseudomonadati</taxon>
        <taxon>Pseudomonadota</taxon>
        <taxon>Gammaproteobacteria</taxon>
        <taxon>Enterobacterales</taxon>
        <taxon>Pectobacteriaceae</taxon>
        <taxon>Pectobacterium</taxon>
    </lineage>
</organism>
<sequence>MFNSAFHELAQNLKIQVADISQGINTVSEMLNTLKIKQGILSSGLESMMALSEILNSPPTPRDIPTERILVKIEPESPSPLENQLTDFTTIKLSSIIFPDDFSSLQRFLIKHFGNDFSCNEFLNKNDNDFLSIEYFGLSKLDIVKRMKSYLLTGPFQQQTLNLPFPDKETLSEYQLNYALLDESQRKLVEKISRVLEIPANQVTVSHIVYDTNREIMKSIVAGQRFEDIYEPMLKRIHQAFSEFHCENHEELKGKITGGNFLNYIGTLEFTPHELSTIISNDLTTYLVNTDERSAYIIRSRFGLDGYQKATLQSIADSLEEKLTRERVRQLENDVCAELLGCLSIHPANIWSNVRNNAGPDISQLYPDLSRRFTRKQGFIAFLEMISNTHKGELDKLLHPECNVQYINELAAYTKAPIDISDVLSEISERYGYTEQQAHKRL</sequence>
<accession>A0A426JE64</accession>
<dbReference type="Gene3D" id="1.10.10.10">
    <property type="entry name" value="Winged helix-like DNA-binding domain superfamily/Winged helix DNA-binding domain"/>
    <property type="match status" value="1"/>
</dbReference>